<dbReference type="SUPFAM" id="SSF56801">
    <property type="entry name" value="Acetyl-CoA synthetase-like"/>
    <property type="match status" value="1"/>
</dbReference>
<dbReference type="Pfam" id="PF00501">
    <property type="entry name" value="AMP-binding"/>
    <property type="match status" value="1"/>
</dbReference>
<accession>A0A9W8HU72</accession>
<dbReference type="AlphaFoldDB" id="A0A9W8HU72"/>
<evidence type="ECO:0000256" key="2">
    <source>
        <dbReference type="ARBA" id="ARBA00022598"/>
    </source>
</evidence>
<dbReference type="GO" id="GO:0016405">
    <property type="term" value="F:CoA-ligase activity"/>
    <property type="evidence" value="ECO:0007669"/>
    <property type="project" value="TreeGrafter"/>
</dbReference>
<reference evidence="4" key="1">
    <citation type="submission" date="2022-07" db="EMBL/GenBank/DDBJ databases">
        <title>Phylogenomic reconstructions and comparative analyses of Kickxellomycotina fungi.</title>
        <authorList>
            <person name="Reynolds N.K."/>
            <person name="Stajich J.E."/>
            <person name="Barry K."/>
            <person name="Grigoriev I.V."/>
            <person name="Crous P."/>
            <person name="Smith M.E."/>
        </authorList>
    </citation>
    <scope>NUCLEOTIDE SEQUENCE</scope>
    <source>
        <strain evidence="4">NRRL 1565</strain>
    </source>
</reference>
<feature type="non-terminal residue" evidence="4">
    <location>
        <position position="1"/>
    </location>
</feature>
<dbReference type="EMBL" id="JANBUO010000610">
    <property type="protein sequence ID" value="KAJ2802797.1"/>
    <property type="molecule type" value="Genomic_DNA"/>
</dbReference>
<evidence type="ECO:0000313" key="4">
    <source>
        <dbReference type="EMBL" id="KAJ2802797.1"/>
    </source>
</evidence>
<evidence type="ECO:0000259" key="3">
    <source>
        <dbReference type="Pfam" id="PF00501"/>
    </source>
</evidence>
<sequence>LLEFLQAMIVTSPLRASASPVGDIPTFVFRAAEQHKDEVVLIDAATEQRYTISDIYTTATRLAAGLTLGGYGGKTISVFDNTELRCIYVYYAALMAGGAYQSLDIDTPQDSLRERIAHSQTPIVFTTTPHLLRLQDAVKGLGIAIAVLDQGCGGNSKPTSGIEIGVDFTCFPFSHLLVDDPSFVPVRITSTNDAMAKPAYLAYASGVQATLQPLVLSHFGLLSTFAIGRRRTGCGIDSACRTAVSAVPFADSHGIINIAHFPILSGSCIVQMSSYEPASCLAALERWRAGVFLATHAVLAAIAATAVRGKDGSVSLGGTRSFDIGQLRLVFVHELRNAHALRHKVSELLGARLVEIYGYIETGIIAGIITEHPRIENSVGLLCSGVRARVVLDGKELDEGQFGEILVSTPRLASGGAQSDAEYFHTGDYGTVTSEGVVIVKARMDDLIHLNDGSIVAPCDIEKQVLQLPGVADCAVVASRCQNADDNFDVPCVFIVPSENADNVSTSGFSVQSLAETYPGIHSRIIDCIPRSTRGEPERCNLQKLLKQANT</sequence>
<dbReference type="PANTHER" id="PTHR24096:SF149">
    <property type="entry name" value="AMP-BINDING DOMAIN-CONTAINING PROTEIN-RELATED"/>
    <property type="match status" value="1"/>
</dbReference>
<dbReference type="OrthoDB" id="10253115at2759"/>
<dbReference type="InterPro" id="IPR042099">
    <property type="entry name" value="ANL_N_sf"/>
</dbReference>
<dbReference type="Gene3D" id="3.30.300.30">
    <property type="match status" value="1"/>
</dbReference>
<organism evidence="4 5">
    <name type="scientific">Coemansia guatemalensis</name>
    <dbReference type="NCBI Taxonomy" id="2761395"/>
    <lineage>
        <taxon>Eukaryota</taxon>
        <taxon>Fungi</taxon>
        <taxon>Fungi incertae sedis</taxon>
        <taxon>Zoopagomycota</taxon>
        <taxon>Kickxellomycotina</taxon>
        <taxon>Kickxellomycetes</taxon>
        <taxon>Kickxellales</taxon>
        <taxon>Kickxellaceae</taxon>
        <taxon>Coemansia</taxon>
    </lineage>
</organism>
<comment type="similarity">
    <text evidence="1">Belongs to the ATP-dependent AMP-binding enzyme family.</text>
</comment>
<evidence type="ECO:0000313" key="5">
    <source>
        <dbReference type="Proteomes" id="UP001140094"/>
    </source>
</evidence>
<feature type="domain" description="AMP-dependent synthetase/ligase" evidence="3">
    <location>
        <begin position="29"/>
        <end position="415"/>
    </location>
</feature>
<dbReference type="InterPro" id="IPR000873">
    <property type="entry name" value="AMP-dep_synth/lig_dom"/>
</dbReference>
<gene>
    <name evidence="4" type="primary">4CL</name>
    <name evidence="4" type="ORF">H4R20_003143</name>
</gene>
<protein>
    <submittedName>
        <fullName evidence="4">4-coumarate--CoA ligase</fullName>
    </submittedName>
</protein>
<keyword evidence="2 4" id="KW-0436">Ligase</keyword>
<name>A0A9W8HU72_9FUNG</name>
<keyword evidence="5" id="KW-1185">Reference proteome</keyword>
<dbReference type="PANTHER" id="PTHR24096">
    <property type="entry name" value="LONG-CHAIN-FATTY-ACID--COA LIGASE"/>
    <property type="match status" value="1"/>
</dbReference>
<dbReference type="InterPro" id="IPR045851">
    <property type="entry name" value="AMP-bd_C_sf"/>
</dbReference>
<proteinExistence type="inferred from homology"/>
<dbReference type="Proteomes" id="UP001140094">
    <property type="component" value="Unassembled WGS sequence"/>
</dbReference>
<evidence type="ECO:0000256" key="1">
    <source>
        <dbReference type="ARBA" id="ARBA00006432"/>
    </source>
</evidence>
<comment type="caution">
    <text evidence="4">The sequence shown here is derived from an EMBL/GenBank/DDBJ whole genome shotgun (WGS) entry which is preliminary data.</text>
</comment>
<dbReference type="Gene3D" id="3.40.50.12780">
    <property type="entry name" value="N-terminal domain of ligase-like"/>
    <property type="match status" value="1"/>
</dbReference>